<accession>A0ABY5ZY21</accession>
<evidence type="ECO:0000313" key="2">
    <source>
        <dbReference type="Proteomes" id="UP001058290"/>
    </source>
</evidence>
<name>A0ABY5ZY21_9BURK</name>
<evidence type="ECO:0000313" key="1">
    <source>
        <dbReference type="EMBL" id="UXC18893.1"/>
    </source>
</evidence>
<dbReference type="EMBL" id="CP104377">
    <property type="protein sequence ID" value="UXC18893.1"/>
    <property type="molecule type" value="Genomic_DNA"/>
</dbReference>
<proteinExistence type="predicted"/>
<sequence>MREAEDLLVVTQAQYERLELEVIGLRDLEPFMGSPQYDRLQDVELALKHYQTQFRP</sequence>
<dbReference type="Proteomes" id="UP001058290">
    <property type="component" value="Chromosome"/>
</dbReference>
<reference evidence="1" key="1">
    <citation type="submission" date="2022-09" db="EMBL/GenBank/DDBJ databases">
        <title>Bacterial diversity in gut of crayfish and pufferfish.</title>
        <authorList>
            <person name="Huang Y."/>
        </authorList>
    </citation>
    <scope>NUCLEOTIDE SEQUENCE</scope>
    <source>
        <strain evidence="1">PR12</strain>
    </source>
</reference>
<gene>
    <name evidence="1" type="ORF">N4T19_01795</name>
</gene>
<protein>
    <submittedName>
        <fullName evidence="1">Uncharacterized protein</fullName>
    </submittedName>
</protein>
<dbReference type="RefSeq" id="WP_021028205.1">
    <property type="nucleotide sequence ID" value="NZ_CP104377.1"/>
</dbReference>
<keyword evidence="2" id="KW-1185">Reference proteome</keyword>
<organism evidence="1 2">
    <name type="scientific">Comamonas squillarum</name>
    <dbReference type="NCBI Taxonomy" id="2977320"/>
    <lineage>
        <taxon>Bacteria</taxon>
        <taxon>Pseudomonadati</taxon>
        <taxon>Pseudomonadota</taxon>
        <taxon>Betaproteobacteria</taxon>
        <taxon>Burkholderiales</taxon>
        <taxon>Comamonadaceae</taxon>
        <taxon>Comamonas</taxon>
    </lineage>
</organism>